<dbReference type="AlphaFoldDB" id="A0ABD0L4N9"/>
<keyword evidence="3 6" id="KW-0812">Transmembrane</keyword>
<dbReference type="Pfam" id="PF06388">
    <property type="entry name" value="DUF1075"/>
    <property type="match status" value="1"/>
</dbReference>
<dbReference type="InterPro" id="IPR009432">
    <property type="entry name" value="DUF1075"/>
</dbReference>
<evidence type="ECO:0000256" key="2">
    <source>
        <dbReference type="ARBA" id="ARBA00007363"/>
    </source>
</evidence>
<evidence type="ECO:0000256" key="4">
    <source>
        <dbReference type="ARBA" id="ARBA00022989"/>
    </source>
</evidence>
<name>A0ABD0L4N9_9CAEN</name>
<protein>
    <submittedName>
        <fullName evidence="7">Uncharacterized protein</fullName>
    </submittedName>
</protein>
<comment type="caution">
    <text evidence="7">The sequence shown here is derived from an EMBL/GenBank/DDBJ whole genome shotgun (WGS) entry which is preliminary data.</text>
</comment>
<organism evidence="7 8">
    <name type="scientific">Batillaria attramentaria</name>
    <dbReference type="NCBI Taxonomy" id="370345"/>
    <lineage>
        <taxon>Eukaryota</taxon>
        <taxon>Metazoa</taxon>
        <taxon>Spiralia</taxon>
        <taxon>Lophotrochozoa</taxon>
        <taxon>Mollusca</taxon>
        <taxon>Gastropoda</taxon>
        <taxon>Caenogastropoda</taxon>
        <taxon>Sorbeoconcha</taxon>
        <taxon>Cerithioidea</taxon>
        <taxon>Batillariidae</taxon>
        <taxon>Batillaria</taxon>
    </lineage>
</organism>
<keyword evidence="8" id="KW-1185">Reference proteome</keyword>
<evidence type="ECO:0000256" key="3">
    <source>
        <dbReference type="ARBA" id="ARBA00022692"/>
    </source>
</evidence>
<sequence>MATTTHIKERGTRRRKSWLTRVVCCSWISGRRQALGMNFGLCRLQCKGPKQGKDGGYHKPSDFDKKILVWTKRYADVSQVPREVTNIQMKKAKDLFRIRVNLMMVAMTVVLAAAYAWSGRRAAQRGDSIVRQNRLWHAEGQDADNKA</sequence>
<evidence type="ECO:0000256" key="1">
    <source>
        <dbReference type="ARBA" id="ARBA00004167"/>
    </source>
</evidence>
<reference evidence="7 8" key="1">
    <citation type="journal article" date="2023" name="Sci. Data">
        <title>Genome assembly of the Korean intertidal mud-creeper Batillaria attramentaria.</title>
        <authorList>
            <person name="Patra A.K."/>
            <person name="Ho P.T."/>
            <person name="Jun S."/>
            <person name="Lee S.J."/>
            <person name="Kim Y."/>
            <person name="Won Y.J."/>
        </authorList>
    </citation>
    <scope>NUCLEOTIDE SEQUENCE [LARGE SCALE GENOMIC DNA]</scope>
    <source>
        <strain evidence="7">Wonlab-2016</strain>
    </source>
</reference>
<keyword evidence="5 6" id="KW-0472">Membrane</keyword>
<dbReference type="PANTHER" id="PTHR13674">
    <property type="entry name" value="GROWTH AND TRANSFORMATION-DEPENDENT PROTEIN"/>
    <property type="match status" value="1"/>
</dbReference>
<evidence type="ECO:0000313" key="8">
    <source>
        <dbReference type="Proteomes" id="UP001519460"/>
    </source>
</evidence>
<dbReference type="PANTHER" id="PTHR13674:SF5">
    <property type="entry name" value="UPF0389 PROTEIN CG9231"/>
    <property type="match status" value="1"/>
</dbReference>
<dbReference type="Proteomes" id="UP001519460">
    <property type="component" value="Unassembled WGS sequence"/>
</dbReference>
<comment type="subcellular location">
    <subcellularLocation>
        <location evidence="1">Membrane</location>
        <topology evidence="1">Single-pass membrane protein</topology>
    </subcellularLocation>
</comment>
<keyword evidence="4 6" id="KW-1133">Transmembrane helix</keyword>
<comment type="similarity">
    <text evidence="2">Belongs to the UPF0389 family.</text>
</comment>
<proteinExistence type="inferred from homology"/>
<evidence type="ECO:0000256" key="6">
    <source>
        <dbReference type="SAM" id="Phobius"/>
    </source>
</evidence>
<evidence type="ECO:0000313" key="7">
    <source>
        <dbReference type="EMBL" id="KAK7494504.1"/>
    </source>
</evidence>
<evidence type="ECO:0000256" key="5">
    <source>
        <dbReference type="ARBA" id="ARBA00023136"/>
    </source>
</evidence>
<dbReference type="GO" id="GO:0016020">
    <property type="term" value="C:membrane"/>
    <property type="evidence" value="ECO:0007669"/>
    <property type="project" value="UniProtKB-SubCell"/>
</dbReference>
<gene>
    <name evidence="7" type="ORF">BaRGS_00014157</name>
</gene>
<feature type="transmembrane region" description="Helical" evidence="6">
    <location>
        <begin position="98"/>
        <end position="117"/>
    </location>
</feature>
<dbReference type="EMBL" id="JACVVK020000082">
    <property type="protein sequence ID" value="KAK7494504.1"/>
    <property type="molecule type" value="Genomic_DNA"/>
</dbReference>
<accession>A0ABD0L4N9</accession>